<dbReference type="InterPro" id="IPR007197">
    <property type="entry name" value="rSAM"/>
</dbReference>
<dbReference type="SFLD" id="SFLDG01082">
    <property type="entry name" value="B12-binding_domain_containing"/>
    <property type="match status" value="1"/>
</dbReference>
<evidence type="ECO:0000313" key="3">
    <source>
        <dbReference type="EMBL" id="GAG83260.1"/>
    </source>
</evidence>
<evidence type="ECO:0000256" key="1">
    <source>
        <dbReference type="ARBA" id="ARBA00022679"/>
    </source>
</evidence>
<evidence type="ECO:0000259" key="2">
    <source>
        <dbReference type="PROSITE" id="PS51918"/>
    </source>
</evidence>
<dbReference type="Gene3D" id="3.80.30.20">
    <property type="entry name" value="tm_1862 like domain"/>
    <property type="match status" value="1"/>
</dbReference>
<comment type="caution">
    <text evidence="3">The sequence shown here is derived from an EMBL/GenBank/DDBJ whole genome shotgun (WGS) entry which is preliminary data.</text>
</comment>
<dbReference type="EMBL" id="BART01009962">
    <property type="protein sequence ID" value="GAG83260.1"/>
    <property type="molecule type" value="Genomic_DNA"/>
</dbReference>
<dbReference type="PANTHER" id="PTHR11918:SF45">
    <property type="entry name" value="THREONYLCARBAMOYLADENOSINE TRNA METHYLTHIOTRANSFERASE"/>
    <property type="match status" value="1"/>
</dbReference>
<dbReference type="InterPro" id="IPR006638">
    <property type="entry name" value="Elp3/MiaA/NifB-like_rSAM"/>
</dbReference>
<gene>
    <name evidence="3" type="ORF">S01H4_21881</name>
</gene>
<reference evidence="3" key="1">
    <citation type="journal article" date="2014" name="Front. Microbiol.">
        <title>High frequency of phylogenetically diverse reductive dehalogenase-homologous genes in deep subseafloor sedimentary metagenomes.</title>
        <authorList>
            <person name="Kawai M."/>
            <person name="Futagami T."/>
            <person name="Toyoda A."/>
            <person name="Takaki Y."/>
            <person name="Nishi S."/>
            <person name="Hori S."/>
            <person name="Arai W."/>
            <person name="Tsubouchi T."/>
            <person name="Morono Y."/>
            <person name="Uchiyama I."/>
            <person name="Ito T."/>
            <person name="Fujiyama A."/>
            <person name="Inagaki F."/>
            <person name="Takami H."/>
        </authorList>
    </citation>
    <scope>NUCLEOTIDE SEQUENCE</scope>
    <source>
        <strain evidence="3">Expedition CK06-06</strain>
    </source>
</reference>
<protein>
    <recommendedName>
        <fullName evidence="2">Radical SAM core domain-containing protein</fullName>
    </recommendedName>
</protein>
<dbReference type="GO" id="GO:0035598">
    <property type="term" value="F:tRNA (N(6)-L-threonylcarbamoyladenosine(37)-C(2))-methylthiotransferase activity"/>
    <property type="evidence" value="ECO:0007669"/>
    <property type="project" value="TreeGrafter"/>
</dbReference>
<dbReference type="GO" id="GO:0051536">
    <property type="term" value="F:iron-sulfur cluster binding"/>
    <property type="evidence" value="ECO:0007669"/>
    <property type="project" value="InterPro"/>
</dbReference>
<feature type="non-terminal residue" evidence="3">
    <location>
        <position position="1"/>
    </location>
</feature>
<dbReference type="AlphaFoldDB" id="X1AL01"/>
<accession>X1AL01</accession>
<dbReference type="SFLD" id="SFLDS00029">
    <property type="entry name" value="Radical_SAM"/>
    <property type="match status" value="1"/>
</dbReference>
<dbReference type="CDD" id="cd01335">
    <property type="entry name" value="Radical_SAM"/>
    <property type="match status" value="1"/>
</dbReference>
<dbReference type="Pfam" id="PF04055">
    <property type="entry name" value="Radical_SAM"/>
    <property type="match status" value="1"/>
</dbReference>
<dbReference type="PANTHER" id="PTHR11918">
    <property type="entry name" value="RADICAL SAM PROTEINS"/>
    <property type="match status" value="1"/>
</dbReference>
<organism evidence="3">
    <name type="scientific">marine sediment metagenome</name>
    <dbReference type="NCBI Taxonomy" id="412755"/>
    <lineage>
        <taxon>unclassified sequences</taxon>
        <taxon>metagenomes</taxon>
        <taxon>ecological metagenomes</taxon>
    </lineage>
</organism>
<proteinExistence type="predicted"/>
<dbReference type="SUPFAM" id="SSF102114">
    <property type="entry name" value="Radical SAM enzymes"/>
    <property type="match status" value="1"/>
</dbReference>
<keyword evidence="1" id="KW-0808">Transferase</keyword>
<dbReference type="InterPro" id="IPR023404">
    <property type="entry name" value="rSAM_horseshoe"/>
</dbReference>
<dbReference type="SMART" id="SM00729">
    <property type="entry name" value="Elp3"/>
    <property type="match status" value="1"/>
</dbReference>
<sequence length="341" mass="39460">IIERLGKFSGETIVLGCLMEVAPKEFKERWEGRSIAIKNMNEIDSFFPEFNIKYKEIPVGNTPINSKNIYKTISPEVFLKQRLSMALSPAMVGDKIYSYLHRKKKENYQTTFIWVSAGCPNNCSFCAERKVIGKPISRQINEIVDEYKKLIGEGKRNFEFIGDDVGSYGLDINTSLPELIAKLNMVDCNYKVNWVVKHIHPKFIIKYKDDLIHIAKSGKIKEIICCFQSGSNRLLELMNRQHTIEEVIETLKDIRQALPKIKLATNIIVGFPTETNEEFNQTLLVFDKVYFDRVHMIKYYDAEGSDSRLIIPKITDESIASRIKTAKKFFKQRGIYFQTRD</sequence>
<dbReference type="InterPro" id="IPR058240">
    <property type="entry name" value="rSAM_sf"/>
</dbReference>
<feature type="domain" description="Radical SAM core" evidence="2">
    <location>
        <begin position="105"/>
        <end position="336"/>
    </location>
</feature>
<name>X1AL01_9ZZZZ</name>
<dbReference type="PROSITE" id="PS51918">
    <property type="entry name" value="RADICAL_SAM"/>
    <property type="match status" value="1"/>
</dbReference>